<feature type="non-terminal residue" evidence="1">
    <location>
        <position position="69"/>
    </location>
</feature>
<dbReference type="EMBL" id="UINC01060914">
    <property type="protein sequence ID" value="SVB85929.1"/>
    <property type="molecule type" value="Genomic_DNA"/>
</dbReference>
<proteinExistence type="predicted"/>
<dbReference type="AlphaFoldDB" id="A0A382HFI2"/>
<sequence>MGVPSIHISPITTAYLLPNTNTLQPNSRRTARKMDHAIKAFIHTKTDRAETYGYKSCVGHGSLMSTGGP</sequence>
<reference evidence="1" key="1">
    <citation type="submission" date="2018-05" db="EMBL/GenBank/DDBJ databases">
        <authorList>
            <person name="Lanie J.A."/>
            <person name="Ng W.-L."/>
            <person name="Kazmierczak K.M."/>
            <person name="Andrzejewski T.M."/>
            <person name="Davidsen T.M."/>
            <person name="Wayne K.J."/>
            <person name="Tettelin H."/>
            <person name="Glass J.I."/>
            <person name="Rusch D."/>
            <person name="Podicherti R."/>
            <person name="Tsui H.-C.T."/>
            <person name="Winkler M.E."/>
        </authorList>
    </citation>
    <scope>NUCLEOTIDE SEQUENCE</scope>
</reference>
<protein>
    <submittedName>
        <fullName evidence="1">Uncharacterized protein</fullName>
    </submittedName>
</protein>
<gene>
    <name evidence="1" type="ORF">METZ01_LOCUS238783</name>
</gene>
<evidence type="ECO:0000313" key="1">
    <source>
        <dbReference type="EMBL" id="SVB85929.1"/>
    </source>
</evidence>
<accession>A0A382HFI2</accession>
<name>A0A382HFI2_9ZZZZ</name>
<organism evidence="1">
    <name type="scientific">marine metagenome</name>
    <dbReference type="NCBI Taxonomy" id="408172"/>
    <lineage>
        <taxon>unclassified sequences</taxon>
        <taxon>metagenomes</taxon>
        <taxon>ecological metagenomes</taxon>
    </lineage>
</organism>